<name>A0A6A6XUM2_9PLEO</name>
<gene>
    <name evidence="2" type="ORF">K505DRAFT_321151</name>
</gene>
<dbReference type="AlphaFoldDB" id="A0A6A6XUM2"/>
<dbReference type="OrthoDB" id="3438781at2759"/>
<dbReference type="EMBL" id="MU001764">
    <property type="protein sequence ID" value="KAF2799444.1"/>
    <property type="molecule type" value="Genomic_DNA"/>
</dbReference>
<keyword evidence="3" id="KW-1185">Reference proteome</keyword>
<evidence type="ECO:0000256" key="1">
    <source>
        <dbReference type="SAM" id="SignalP"/>
    </source>
</evidence>
<evidence type="ECO:0000313" key="3">
    <source>
        <dbReference type="Proteomes" id="UP000799757"/>
    </source>
</evidence>
<keyword evidence="1" id="KW-0732">Signal</keyword>
<evidence type="ECO:0000313" key="2">
    <source>
        <dbReference type="EMBL" id="KAF2799444.1"/>
    </source>
</evidence>
<protein>
    <submittedName>
        <fullName evidence="2">Uncharacterized protein</fullName>
    </submittedName>
</protein>
<sequence>MSLRLLSLFLLTTVYATPLDLIARDECKPCAPEGATGTHPPEIGSGLKDMYVDLLESVKDIHFRKRETESVVARADDFCCVLDCVNVQTLNIPMCYDKFTTQYAFPDGSYGSLTTGEYNQDGGKVNLISGNYTKAGGETGDIYSTDPGAKPNTATLSIPPQWTSAGVGSAIPATELASVVSVTTTNSAPRQTNAATTSAASASSQTAAAASSSSTAAAGKISADSSVSFGMSMFSALMYAIYSL</sequence>
<proteinExistence type="predicted"/>
<organism evidence="2 3">
    <name type="scientific">Melanomma pulvis-pyrius CBS 109.77</name>
    <dbReference type="NCBI Taxonomy" id="1314802"/>
    <lineage>
        <taxon>Eukaryota</taxon>
        <taxon>Fungi</taxon>
        <taxon>Dikarya</taxon>
        <taxon>Ascomycota</taxon>
        <taxon>Pezizomycotina</taxon>
        <taxon>Dothideomycetes</taxon>
        <taxon>Pleosporomycetidae</taxon>
        <taxon>Pleosporales</taxon>
        <taxon>Melanommataceae</taxon>
        <taxon>Melanomma</taxon>
    </lineage>
</organism>
<reference evidence="2" key="1">
    <citation type="journal article" date="2020" name="Stud. Mycol.">
        <title>101 Dothideomycetes genomes: a test case for predicting lifestyles and emergence of pathogens.</title>
        <authorList>
            <person name="Haridas S."/>
            <person name="Albert R."/>
            <person name="Binder M."/>
            <person name="Bloem J."/>
            <person name="Labutti K."/>
            <person name="Salamov A."/>
            <person name="Andreopoulos B."/>
            <person name="Baker S."/>
            <person name="Barry K."/>
            <person name="Bills G."/>
            <person name="Bluhm B."/>
            <person name="Cannon C."/>
            <person name="Castanera R."/>
            <person name="Culley D."/>
            <person name="Daum C."/>
            <person name="Ezra D."/>
            <person name="Gonzalez J."/>
            <person name="Henrissat B."/>
            <person name="Kuo A."/>
            <person name="Liang C."/>
            <person name="Lipzen A."/>
            <person name="Lutzoni F."/>
            <person name="Magnuson J."/>
            <person name="Mondo S."/>
            <person name="Nolan M."/>
            <person name="Ohm R."/>
            <person name="Pangilinan J."/>
            <person name="Park H.-J."/>
            <person name="Ramirez L."/>
            <person name="Alfaro M."/>
            <person name="Sun H."/>
            <person name="Tritt A."/>
            <person name="Yoshinaga Y."/>
            <person name="Zwiers L.-H."/>
            <person name="Turgeon B."/>
            <person name="Goodwin S."/>
            <person name="Spatafora J."/>
            <person name="Crous P."/>
            <person name="Grigoriev I."/>
        </authorList>
    </citation>
    <scope>NUCLEOTIDE SEQUENCE</scope>
    <source>
        <strain evidence="2">CBS 109.77</strain>
    </source>
</reference>
<feature type="chain" id="PRO_5025660234" evidence="1">
    <location>
        <begin position="17"/>
        <end position="244"/>
    </location>
</feature>
<feature type="signal peptide" evidence="1">
    <location>
        <begin position="1"/>
        <end position="16"/>
    </location>
</feature>
<dbReference type="Proteomes" id="UP000799757">
    <property type="component" value="Unassembled WGS sequence"/>
</dbReference>
<accession>A0A6A6XUM2</accession>